<keyword evidence="5" id="KW-0410">Iron transport</keyword>
<dbReference type="GO" id="GO:0009279">
    <property type="term" value="C:cell outer membrane"/>
    <property type="evidence" value="ECO:0007669"/>
    <property type="project" value="UniProtKB-SubCell"/>
</dbReference>
<keyword evidence="12 20" id="KW-0675">Receptor</keyword>
<evidence type="ECO:0000256" key="17">
    <source>
        <dbReference type="SAM" id="SignalP"/>
    </source>
</evidence>
<protein>
    <submittedName>
        <fullName evidence="20">Outer membrane receptor proteins, mostly Fe transport</fullName>
    </submittedName>
</protein>
<evidence type="ECO:0000256" key="4">
    <source>
        <dbReference type="ARBA" id="ARBA00022452"/>
    </source>
</evidence>
<dbReference type="InterPro" id="IPR010917">
    <property type="entry name" value="TonB_rcpt_CS"/>
</dbReference>
<feature type="domain" description="TonB-dependent receptor-like beta-barrel" evidence="18">
    <location>
        <begin position="298"/>
        <end position="714"/>
    </location>
</feature>
<evidence type="ECO:0000259" key="18">
    <source>
        <dbReference type="Pfam" id="PF00593"/>
    </source>
</evidence>
<evidence type="ECO:0000256" key="1">
    <source>
        <dbReference type="ARBA" id="ARBA00004571"/>
    </source>
</evidence>
<dbReference type="GO" id="GO:0038023">
    <property type="term" value="F:signaling receptor activity"/>
    <property type="evidence" value="ECO:0007669"/>
    <property type="project" value="InterPro"/>
</dbReference>
<feature type="short sequence motif" description="TonB C-terminal box" evidence="15">
    <location>
        <begin position="730"/>
        <end position="747"/>
    </location>
</feature>
<evidence type="ECO:0000256" key="11">
    <source>
        <dbReference type="ARBA" id="ARBA00023136"/>
    </source>
</evidence>
<gene>
    <name evidence="20" type="primary">cirA</name>
</gene>
<feature type="domain" description="TonB-dependent receptor plug" evidence="19">
    <location>
        <begin position="70"/>
        <end position="170"/>
    </location>
</feature>
<dbReference type="AlphaFoldDB" id="L8B4G7"/>
<name>L8B4G7_9PROT</name>
<dbReference type="SUPFAM" id="SSF56935">
    <property type="entry name" value="Porins"/>
    <property type="match status" value="1"/>
</dbReference>
<dbReference type="PANTHER" id="PTHR32552:SF84">
    <property type="entry name" value="TONB-DEPENDENT RECEPTOR-RELATED"/>
    <property type="match status" value="1"/>
</dbReference>
<dbReference type="InterPro" id="IPR012910">
    <property type="entry name" value="Plug_dom"/>
</dbReference>
<dbReference type="InterPro" id="IPR010105">
    <property type="entry name" value="TonB_sidphr_rcpt"/>
</dbReference>
<evidence type="ECO:0000256" key="7">
    <source>
        <dbReference type="ARBA" id="ARBA00022729"/>
    </source>
</evidence>
<evidence type="ECO:0000256" key="3">
    <source>
        <dbReference type="ARBA" id="ARBA00022448"/>
    </source>
</evidence>
<evidence type="ECO:0000256" key="8">
    <source>
        <dbReference type="ARBA" id="ARBA00023004"/>
    </source>
</evidence>
<dbReference type="Pfam" id="PF00593">
    <property type="entry name" value="TonB_dep_Rec_b-barrel"/>
    <property type="match status" value="1"/>
</dbReference>
<dbReference type="PROSITE" id="PS01156">
    <property type="entry name" value="TONB_DEPENDENT_REC_2"/>
    <property type="match status" value="1"/>
</dbReference>
<dbReference type="InterPro" id="IPR039426">
    <property type="entry name" value="TonB-dep_rcpt-like"/>
</dbReference>
<dbReference type="PANTHER" id="PTHR32552">
    <property type="entry name" value="FERRICHROME IRON RECEPTOR-RELATED"/>
    <property type="match status" value="1"/>
</dbReference>
<evidence type="ECO:0000313" key="20">
    <source>
        <dbReference type="EMBL" id="BAM77012.1"/>
    </source>
</evidence>
<keyword evidence="3 14" id="KW-0813">Transport</keyword>
<reference evidence="20" key="1">
    <citation type="submission" date="2013-01" db="EMBL/GenBank/DDBJ databases">
        <title>Change in product selectivity in glyceric acid production from glycerol by Gluconobacter strains in the presence of methanol.</title>
        <authorList>
            <person name="Sato S."/>
            <person name="Morita N."/>
            <person name="Kitamoto D."/>
            <person name="Yakushi T."/>
            <person name="Matsushita K."/>
            <person name="Habe H."/>
        </authorList>
    </citation>
    <scope>NUCLEOTIDE SEQUENCE</scope>
    <source>
        <strain evidence="20">NBRC 103465</strain>
    </source>
</reference>
<dbReference type="InterPro" id="IPR037066">
    <property type="entry name" value="Plug_dom_sf"/>
</dbReference>
<evidence type="ECO:0000256" key="15">
    <source>
        <dbReference type="PROSITE-ProRule" id="PRU10144"/>
    </source>
</evidence>
<dbReference type="InterPro" id="IPR036942">
    <property type="entry name" value="Beta-barrel_TonB_sf"/>
</dbReference>
<organism evidence="20">
    <name type="scientific">Gluconobacter frateurii</name>
    <dbReference type="NCBI Taxonomy" id="38308"/>
    <lineage>
        <taxon>Bacteria</taxon>
        <taxon>Pseudomonadati</taxon>
        <taxon>Pseudomonadota</taxon>
        <taxon>Alphaproteobacteria</taxon>
        <taxon>Acetobacterales</taxon>
        <taxon>Acetobacteraceae</taxon>
        <taxon>Gluconobacter</taxon>
    </lineage>
</organism>
<keyword evidence="13 14" id="KW-0998">Cell outer membrane</keyword>
<dbReference type="Gene3D" id="2.40.170.20">
    <property type="entry name" value="TonB-dependent receptor, beta-barrel domain"/>
    <property type="match status" value="1"/>
</dbReference>
<evidence type="ECO:0000256" key="9">
    <source>
        <dbReference type="ARBA" id="ARBA00023065"/>
    </source>
</evidence>
<dbReference type="Gene3D" id="2.170.130.10">
    <property type="entry name" value="TonB-dependent receptor, plug domain"/>
    <property type="match status" value="1"/>
</dbReference>
<feature type="chain" id="PRO_5003987208" evidence="17">
    <location>
        <begin position="30"/>
        <end position="747"/>
    </location>
</feature>
<evidence type="ECO:0000256" key="16">
    <source>
        <dbReference type="RuleBase" id="RU003357"/>
    </source>
</evidence>
<evidence type="ECO:0000256" key="10">
    <source>
        <dbReference type="ARBA" id="ARBA00023077"/>
    </source>
</evidence>
<sequence length="747" mass="81647">MKFALSMRKKSFVGALPVAALTVFQPAFAQTEHVRNTETKVKEEHITAHGRMQSLKDTAAIGGRLGLTVQHNPATINVIQRSVMEQRGYAHAEEAADSAPGVSSGGSPGSPAQMMMRGFSGNQVLILRDGIYYGPTTMVNRPLNSFNLESVQVLKGPSSVLYGQGAVGGTVDMRTRDPAFDGPHANALVSYGSFNTWNAGVGGSVPITDTLAIRSDFSRTSSDGYVAGADPHSNDFTTTLLWHPSKKFTARLSVDYLTDRLSTYYGTPLVPLSQVHDGVGGLLSSSKGLGVSRSSLWRYYNTKDAKAGSVNITPTMHLTWQPTVNTAFHNKTYVVYANRTWNNAESYSYISTPDQIDASGNAIAPGRVGRDRFYVYMNQHQVGDTVDGQFDFHLFGMKNRLVVGGDAYYVRLIRNRGFPDANYADSVSLASPERTQTGSFGGEYPYTKSPTTMVDAGIFMEDVLTIRDNFRVVGGFRYDWLKLDRQNYRQNGTFNAGTSFKGTYHPANFRIGPVYDLTDNISLYGVYTTAEDPPGSNIFLVNKGQFSQLSRSRQGEIGAKGSFWKGHLTSTLSLYDIRRTRVLVATGVDTVATAGVQKSRGVEWQGDLTLGKHWSLSGNVAYTWSRYGSFHPSASVNASGNQVPNVPAVTANLWGVWSRIADLPVDLGAGMRYVSARQGDYANTLSLKDYALVNLFAAWHAYRGVTVYGRIDNVGNKHFIQWADTSYPSEVMLGAPRSFSISLQAGF</sequence>
<dbReference type="NCBIfam" id="TIGR01783">
    <property type="entry name" value="TonB-siderophor"/>
    <property type="match status" value="1"/>
</dbReference>
<comment type="similarity">
    <text evidence="2 14 16">Belongs to the TonB-dependent receptor family.</text>
</comment>
<proteinExistence type="inferred from homology"/>
<feature type="signal peptide" evidence="17">
    <location>
        <begin position="1"/>
        <end position="29"/>
    </location>
</feature>
<dbReference type="GO" id="GO:0015891">
    <property type="term" value="P:siderophore transport"/>
    <property type="evidence" value="ECO:0007669"/>
    <property type="project" value="InterPro"/>
</dbReference>
<evidence type="ECO:0000256" key="12">
    <source>
        <dbReference type="ARBA" id="ARBA00023170"/>
    </source>
</evidence>
<evidence type="ECO:0000256" key="6">
    <source>
        <dbReference type="ARBA" id="ARBA00022692"/>
    </source>
</evidence>
<keyword evidence="10 16" id="KW-0798">TonB box</keyword>
<dbReference type="InterPro" id="IPR000531">
    <property type="entry name" value="Beta-barrel_TonB"/>
</dbReference>
<evidence type="ECO:0000259" key="19">
    <source>
        <dbReference type="Pfam" id="PF07715"/>
    </source>
</evidence>
<dbReference type="EMBL" id="AB778931">
    <property type="protein sequence ID" value="BAM77012.1"/>
    <property type="molecule type" value="Genomic_DNA"/>
</dbReference>
<keyword evidence="6 14" id="KW-0812">Transmembrane</keyword>
<dbReference type="CDD" id="cd01347">
    <property type="entry name" value="ligand_gated_channel"/>
    <property type="match status" value="1"/>
</dbReference>
<accession>L8B4G7</accession>
<keyword evidence="4 14" id="KW-1134">Transmembrane beta strand</keyword>
<dbReference type="GO" id="GO:0015344">
    <property type="term" value="F:siderophore uptake transmembrane transporter activity"/>
    <property type="evidence" value="ECO:0007669"/>
    <property type="project" value="TreeGrafter"/>
</dbReference>
<keyword evidence="11 14" id="KW-0472">Membrane</keyword>
<evidence type="ECO:0000256" key="5">
    <source>
        <dbReference type="ARBA" id="ARBA00022496"/>
    </source>
</evidence>
<keyword evidence="7 17" id="KW-0732">Signal</keyword>
<dbReference type="Pfam" id="PF07715">
    <property type="entry name" value="Plug"/>
    <property type="match status" value="1"/>
</dbReference>
<evidence type="ECO:0000256" key="14">
    <source>
        <dbReference type="PROSITE-ProRule" id="PRU01360"/>
    </source>
</evidence>
<evidence type="ECO:0000256" key="2">
    <source>
        <dbReference type="ARBA" id="ARBA00009810"/>
    </source>
</evidence>
<keyword evidence="9" id="KW-0406">Ion transport</keyword>
<comment type="subcellular location">
    <subcellularLocation>
        <location evidence="1 14">Cell outer membrane</location>
        <topology evidence="1 14">Multi-pass membrane protein</topology>
    </subcellularLocation>
</comment>
<dbReference type="PROSITE" id="PS52016">
    <property type="entry name" value="TONB_DEPENDENT_REC_3"/>
    <property type="match status" value="1"/>
</dbReference>
<keyword evidence="8" id="KW-0408">Iron</keyword>
<evidence type="ECO:0000256" key="13">
    <source>
        <dbReference type="ARBA" id="ARBA00023237"/>
    </source>
</evidence>